<comment type="catalytic activity">
    <reaction evidence="3">
        <text>a 5'-end (N(2),N(7)-dimethyl 5'-triphosphoguanosine)-ribonucleoside in snoRNA + S-adenosyl-L-methionine = a 5'-end (N(2),N(2),N(7)-trimethyl 5'-triphosphoguanosine)-ribonucleoside in snoRNA + S-adenosyl-L-homocysteine + H(+)</text>
        <dbReference type="Rhea" id="RHEA:78507"/>
        <dbReference type="Rhea" id="RHEA-COMP:19088"/>
        <dbReference type="Rhea" id="RHEA-COMP:19090"/>
        <dbReference type="ChEBI" id="CHEBI:15378"/>
        <dbReference type="ChEBI" id="CHEBI:57856"/>
        <dbReference type="ChEBI" id="CHEBI:59789"/>
        <dbReference type="ChEBI" id="CHEBI:167623"/>
        <dbReference type="ChEBI" id="CHEBI:172880"/>
    </reaction>
    <physiologicalReaction direction="left-to-right" evidence="3">
        <dbReference type="Rhea" id="RHEA:78508"/>
    </physiologicalReaction>
</comment>
<evidence type="ECO:0000256" key="1">
    <source>
        <dbReference type="ARBA" id="ARBA00018517"/>
    </source>
</evidence>
<evidence type="ECO:0000313" key="9">
    <source>
        <dbReference type="EMBL" id="THD26350.1"/>
    </source>
</evidence>
<evidence type="ECO:0000256" key="3">
    <source>
        <dbReference type="ARBA" id="ARBA00047418"/>
    </source>
</evidence>
<dbReference type="GO" id="GO:0005634">
    <property type="term" value="C:nucleus"/>
    <property type="evidence" value="ECO:0007669"/>
    <property type="project" value="TreeGrafter"/>
</dbReference>
<dbReference type="Proteomes" id="UP000230066">
    <property type="component" value="Unassembled WGS sequence"/>
</dbReference>
<evidence type="ECO:0000256" key="8">
    <source>
        <dbReference type="SAM" id="MobiDB-lite"/>
    </source>
</evidence>
<evidence type="ECO:0000313" key="10">
    <source>
        <dbReference type="Proteomes" id="UP000230066"/>
    </source>
</evidence>
<comment type="catalytic activity">
    <reaction evidence="6">
        <text>a 5'-end (N(7)-methyl 5'-triphosphoguanosine)-ribonucleoside in snRNA + S-adenosyl-L-methionine = a 5'-end (N(2),N(7)-dimethyl 5'-triphosphoguanosine)-ribonucleoside in snRNA + S-adenosyl-L-homocysteine + H(+)</text>
        <dbReference type="Rhea" id="RHEA:78471"/>
        <dbReference type="Rhea" id="RHEA-COMP:19085"/>
        <dbReference type="Rhea" id="RHEA-COMP:19087"/>
        <dbReference type="ChEBI" id="CHEBI:15378"/>
        <dbReference type="ChEBI" id="CHEBI:57856"/>
        <dbReference type="ChEBI" id="CHEBI:59789"/>
        <dbReference type="ChEBI" id="CHEBI:156461"/>
        <dbReference type="ChEBI" id="CHEBI:172880"/>
    </reaction>
    <physiologicalReaction direction="left-to-right" evidence="6">
        <dbReference type="Rhea" id="RHEA:78472"/>
    </physiologicalReaction>
</comment>
<dbReference type="InterPro" id="IPR029063">
    <property type="entry name" value="SAM-dependent_MTases_sf"/>
</dbReference>
<dbReference type="SUPFAM" id="SSF53335">
    <property type="entry name" value="S-adenosyl-L-methionine-dependent methyltransferases"/>
    <property type="match status" value="1"/>
</dbReference>
<dbReference type="PANTHER" id="PTHR14741">
    <property type="entry name" value="S-ADENOSYLMETHIONINE-DEPENDENT METHYLTRANSFERASE RELATED"/>
    <property type="match status" value="1"/>
</dbReference>
<comment type="catalytic activity">
    <reaction evidence="5">
        <text>a 5'-end (N(2),N(7)-dimethyl 5'-triphosphoguanosine)-ribonucleoside in snRNA + S-adenosyl-L-methionine = a 5'-end (N(2),N(2),N(7)-trimethyl 5'-triphosphoguanosine)-ribonucleoside in snRNA + S-adenosyl-L-homocysteine + H(+)</text>
        <dbReference type="Rhea" id="RHEA:78479"/>
        <dbReference type="Rhea" id="RHEA-COMP:19087"/>
        <dbReference type="Rhea" id="RHEA-COMP:19089"/>
        <dbReference type="ChEBI" id="CHEBI:15378"/>
        <dbReference type="ChEBI" id="CHEBI:57856"/>
        <dbReference type="ChEBI" id="CHEBI:59789"/>
        <dbReference type="ChEBI" id="CHEBI:167623"/>
        <dbReference type="ChEBI" id="CHEBI:172880"/>
    </reaction>
    <physiologicalReaction direction="left-to-right" evidence="5">
        <dbReference type="Rhea" id="RHEA:78480"/>
    </physiologicalReaction>
</comment>
<evidence type="ECO:0000256" key="7">
    <source>
        <dbReference type="ARBA" id="ARBA00049790"/>
    </source>
</evidence>
<proteinExistence type="inferred from homology"/>
<keyword evidence="10" id="KW-1185">Reference proteome</keyword>
<feature type="compositionally biased region" description="Low complexity" evidence="8">
    <location>
        <begin position="1"/>
        <end position="10"/>
    </location>
</feature>
<evidence type="ECO:0000256" key="6">
    <source>
        <dbReference type="ARBA" id="ARBA00049075"/>
    </source>
</evidence>
<evidence type="ECO:0000256" key="4">
    <source>
        <dbReference type="ARBA" id="ARBA00048740"/>
    </source>
</evidence>
<reference evidence="9" key="1">
    <citation type="submission" date="2019-03" db="EMBL/GenBank/DDBJ databases">
        <title>Improved annotation for the trematode Fasciola hepatica.</title>
        <authorList>
            <person name="Choi Y.-J."/>
            <person name="Martin J."/>
            <person name="Mitreva M."/>
        </authorList>
    </citation>
    <scope>NUCLEOTIDE SEQUENCE [LARGE SCALE GENOMIC DNA]</scope>
</reference>
<dbReference type="Gene3D" id="3.40.50.150">
    <property type="entry name" value="Vaccinia Virus protein VP39"/>
    <property type="match status" value="1"/>
</dbReference>
<accession>A0A4E0S2S5</accession>
<sequence>MPILDTLSDISSDDSDELDSGVKSSAESSVSEHIHEDSSTNAVVSESCSENVAKHVKRKRKRKRKTDPPFKDPQLLKYWNRRYDLFERFDSGIKLDCESWFSVTPECIARRQAKTCACDLIVDAYAGAGGNSTQFANTCGLVLAIENNWSRIQLLQHNANVYGVSSRIMPICGDVESVLRSLRRVTLRVSAVNEGRKSNETVAESVPLLNETVTSVTEITEPVFSIVFMSPPWGGPGYTGVVLPPGSSSWNTRRRRQWFATSGNAVEPTKNLEDLHGFQDAVDTAKHMGCRLLLYLPRSTSVGQMLRLGWPSKACSCTVCGVQHPVTIEEYTVRGRRVAVGVYIGDFPLETS</sequence>
<name>A0A4E0S2S5_FASHE</name>
<dbReference type="Pfam" id="PF09445">
    <property type="entry name" value="Methyltransf_15"/>
    <property type="match status" value="1"/>
</dbReference>
<evidence type="ECO:0000256" key="5">
    <source>
        <dbReference type="ARBA" id="ARBA00048763"/>
    </source>
</evidence>
<dbReference type="PANTHER" id="PTHR14741:SF32">
    <property type="entry name" value="TRIMETHYLGUANOSINE SYNTHASE"/>
    <property type="match status" value="1"/>
</dbReference>
<feature type="region of interest" description="Disordered" evidence="8">
    <location>
        <begin position="1"/>
        <end position="69"/>
    </location>
</feature>
<protein>
    <recommendedName>
        <fullName evidence="1">Trimethylguanosine synthase</fullName>
    </recommendedName>
    <alternativeName>
        <fullName evidence="7">Cap-specific guanine-N(2) methyltransferase</fullName>
    </alternativeName>
</protein>
<comment type="catalytic activity">
    <reaction evidence="4">
        <text>a 5'-end (N(7)-methyl 5'-triphosphoguanosine)-ribonucleoside in snoRNA + S-adenosyl-L-methionine = a 5'-end (N(2),N(7)-dimethyl 5'-triphosphoguanosine)-ribonucleoside in snoRNA + S-adenosyl-L-homocysteine + H(+)</text>
        <dbReference type="Rhea" id="RHEA:78475"/>
        <dbReference type="Rhea" id="RHEA-COMP:19086"/>
        <dbReference type="Rhea" id="RHEA-COMP:19088"/>
        <dbReference type="ChEBI" id="CHEBI:15378"/>
        <dbReference type="ChEBI" id="CHEBI:57856"/>
        <dbReference type="ChEBI" id="CHEBI:59789"/>
        <dbReference type="ChEBI" id="CHEBI:156461"/>
        <dbReference type="ChEBI" id="CHEBI:172880"/>
    </reaction>
    <physiologicalReaction direction="left-to-right" evidence="4">
        <dbReference type="Rhea" id="RHEA:78476"/>
    </physiologicalReaction>
</comment>
<dbReference type="EMBL" id="JXXN02000772">
    <property type="protein sequence ID" value="THD26350.1"/>
    <property type="molecule type" value="Genomic_DNA"/>
</dbReference>
<dbReference type="AlphaFoldDB" id="A0A4E0S2S5"/>
<evidence type="ECO:0000256" key="2">
    <source>
        <dbReference type="ARBA" id="ARBA00025783"/>
    </source>
</evidence>
<dbReference type="GO" id="GO:0071164">
    <property type="term" value="F:RNA cap trimethylguanosine synthase activity"/>
    <property type="evidence" value="ECO:0007669"/>
    <property type="project" value="TreeGrafter"/>
</dbReference>
<feature type="compositionally biased region" description="Basic residues" evidence="8">
    <location>
        <begin position="54"/>
        <end position="65"/>
    </location>
</feature>
<gene>
    <name evidence="9" type="ORF">D915_002712</name>
</gene>
<dbReference type="InterPro" id="IPR019012">
    <property type="entry name" value="RNA_cap_Gua-N2-MeTrfase"/>
</dbReference>
<comment type="similarity">
    <text evidence="2">Belongs to the methyltransferase superfamily. Trimethylguanosine synthase family.</text>
</comment>
<comment type="caution">
    <text evidence="9">The sequence shown here is derived from an EMBL/GenBank/DDBJ whole genome shotgun (WGS) entry which is preliminary data.</text>
</comment>
<feature type="compositionally biased region" description="Polar residues" evidence="8">
    <location>
        <begin position="39"/>
        <end position="50"/>
    </location>
</feature>
<organism evidence="9 10">
    <name type="scientific">Fasciola hepatica</name>
    <name type="common">Liver fluke</name>
    <dbReference type="NCBI Taxonomy" id="6192"/>
    <lineage>
        <taxon>Eukaryota</taxon>
        <taxon>Metazoa</taxon>
        <taxon>Spiralia</taxon>
        <taxon>Lophotrochozoa</taxon>
        <taxon>Platyhelminthes</taxon>
        <taxon>Trematoda</taxon>
        <taxon>Digenea</taxon>
        <taxon>Plagiorchiida</taxon>
        <taxon>Echinostomata</taxon>
        <taxon>Echinostomatoidea</taxon>
        <taxon>Fasciolidae</taxon>
        <taxon>Fasciola</taxon>
    </lineage>
</organism>